<proteinExistence type="predicted"/>
<feature type="signal peptide" evidence="1">
    <location>
        <begin position="1"/>
        <end position="23"/>
    </location>
</feature>
<organism evidence="2 3">
    <name type="scientific">Skermanella stibiiresistens SB22</name>
    <dbReference type="NCBI Taxonomy" id="1385369"/>
    <lineage>
        <taxon>Bacteria</taxon>
        <taxon>Pseudomonadati</taxon>
        <taxon>Pseudomonadota</taxon>
        <taxon>Alphaproteobacteria</taxon>
        <taxon>Rhodospirillales</taxon>
        <taxon>Azospirillaceae</taxon>
        <taxon>Skermanella</taxon>
    </lineage>
</organism>
<dbReference type="PROSITE" id="PS51257">
    <property type="entry name" value="PROKAR_LIPOPROTEIN"/>
    <property type="match status" value="1"/>
</dbReference>
<dbReference type="RefSeq" id="WP_051512465.1">
    <property type="nucleotide sequence ID" value="NZ_AVFL01000011.1"/>
</dbReference>
<evidence type="ECO:0000313" key="2">
    <source>
        <dbReference type="EMBL" id="EWY39610.1"/>
    </source>
</evidence>
<sequence length="185" mass="19691">MMRPGLVACSAAALLLSACGASRVVSDTPSSAYSPLEFSVAGSGRDLRTEVVGNPFGGDKASFDKSVTDLMQDQYFGPTTHFTTTPDDGANRLYKVVMVFNPTETLLGSEICAGRRIATDDRPGQPIRLRAAFCRGGALTSTSGYAPALTSPEDPTFRTLVADATFSLFPIRDPNHSDNCRMPNC</sequence>
<comment type="caution">
    <text evidence="2">The sequence shown here is derived from an EMBL/GenBank/DDBJ whole genome shotgun (WGS) entry which is preliminary data.</text>
</comment>
<protein>
    <recommendedName>
        <fullName evidence="4">Lipoprotein</fullName>
    </recommendedName>
</protein>
<accession>W9H0C7</accession>
<name>W9H0C7_9PROT</name>
<evidence type="ECO:0000313" key="3">
    <source>
        <dbReference type="Proteomes" id="UP000019486"/>
    </source>
</evidence>
<dbReference type="AlphaFoldDB" id="W9H0C7"/>
<keyword evidence="1" id="KW-0732">Signal</keyword>
<dbReference type="OrthoDB" id="7375502at2"/>
<evidence type="ECO:0000256" key="1">
    <source>
        <dbReference type="SAM" id="SignalP"/>
    </source>
</evidence>
<evidence type="ECO:0008006" key="4">
    <source>
        <dbReference type="Google" id="ProtNLM"/>
    </source>
</evidence>
<gene>
    <name evidence="2" type="ORF">N825_05860</name>
</gene>
<keyword evidence="3" id="KW-1185">Reference proteome</keyword>
<dbReference type="EMBL" id="AVFL01000011">
    <property type="protein sequence ID" value="EWY39610.1"/>
    <property type="molecule type" value="Genomic_DNA"/>
</dbReference>
<dbReference type="Proteomes" id="UP000019486">
    <property type="component" value="Unassembled WGS sequence"/>
</dbReference>
<feature type="chain" id="PRO_5004920744" description="Lipoprotein" evidence="1">
    <location>
        <begin position="24"/>
        <end position="185"/>
    </location>
</feature>
<reference evidence="2 3" key="1">
    <citation type="submission" date="2013-08" db="EMBL/GenBank/DDBJ databases">
        <title>The genome sequence of Skermanella stibiiresistens.</title>
        <authorList>
            <person name="Zhu W."/>
            <person name="Wang G."/>
        </authorList>
    </citation>
    <scope>NUCLEOTIDE SEQUENCE [LARGE SCALE GENOMIC DNA]</scope>
    <source>
        <strain evidence="2 3">SB22</strain>
    </source>
</reference>